<organism evidence="1 2">
    <name type="scientific">Devosia oryziradicis</name>
    <dbReference type="NCBI Taxonomy" id="2801335"/>
    <lineage>
        <taxon>Bacteria</taxon>
        <taxon>Pseudomonadati</taxon>
        <taxon>Pseudomonadota</taxon>
        <taxon>Alphaproteobacteria</taxon>
        <taxon>Hyphomicrobiales</taxon>
        <taxon>Devosiaceae</taxon>
        <taxon>Devosia</taxon>
    </lineage>
</organism>
<dbReference type="InterPro" id="IPR027266">
    <property type="entry name" value="TrmE/GcvT-like"/>
</dbReference>
<proteinExistence type="predicted"/>
<keyword evidence="2" id="KW-1185">Reference proteome</keyword>
<dbReference type="Gene3D" id="3.30.70.1520">
    <property type="entry name" value="Heterotetrameric sarcosine oxidase"/>
    <property type="match status" value="1"/>
</dbReference>
<evidence type="ECO:0000313" key="1">
    <source>
        <dbReference type="EMBL" id="QQR34581.1"/>
    </source>
</evidence>
<protein>
    <submittedName>
        <fullName evidence="1">Sarcosine oxidase</fullName>
    </submittedName>
</protein>
<evidence type="ECO:0000313" key="2">
    <source>
        <dbReference type="Proteomes" id="UP000595460"/>
    </source>
</evidence>
<dbReference type="EMBL" id="CP068047">
    <property type="protein sequence ID" value="QQR34581.1"/>
    <property type="molecule type" value="Genomic_DNA"/>
</dbReference>
<reference evidence="1 2" key="1">
    <citation type="submission" date="2021-01" db="EMBL/GenBank/DDBJ databases">
        <title>Genome seq and assembly of Devosia sp. G19.</title>
        <authorList>
            <person name="Chhetri G."/>
        </authorList>
    </citation>
    <scope>NUCLEOTIDE SEQUENCE [LARGE SCALE GENOMIC DNA]</scope>
    <source>
        <strain evidence="1 2">G19</strain>
    </source>
</reference>
<name>A0ABX7BS18_9HYPH</name>
<sequence>MMQEHHPLVGRQLAAANAPVTIRPVENCARFNLRIDPANLAAASAVWGTALPATIGGLVWSGERLAACIGPDEWFLIAPLADRDAIETAFAELYATTIHSLVDVGHREVGIAVEGPAAADALQSSIAFEVGAMVVGEARRTIIDRVQIILLREAETRFRVEVWHSFSDHVWHLLAGICREYELGV</sequence>
<dbReference type="Proteomes" id="UP000595460">
    <property type="component" value="Chromosome"/>
</dbReference>
<dbReference type="Gene3D" id="3.30.1360.120">
    <property type="entry name" value="Probable tRNA modification gtpase trme, domain 1"/>
    <property type="match status" value="1"/>
</dbReference>
<dbReference type="Pfam" id="PF04268">
    <property type="entry name" value="SoxG"/>
    <property type="match status" value="1"/>
</dbReference>
<accession>A0ABX7BS18</accession>
<dbReference type="InterPro" id="IPR007375">
    <property type="entry name" value="SoxG"/>
</dbReference>
<dbReference type="SUPFAM" id="SSF103025">
    <property type="entry name" value="Folate-binding domain"/>
    <property type="match status" value="1"/>
</dbReference>
<gene>
    <name evidence="1" type="ORF">JI749_09270</name>
</gene>